<dbReference type="InterPro" id="IPR000485">
    <property type="entry name" value="AsnC-type_HTH_dom"/>
</dbReference>
<dbReference type="Proteomes" id="UP001595907">
    <property type="component" value="Unassembled WGS sequence"/>
</dbReference>
<dbReference type="SUPFAM" id="SSF46785">
    <property type="entry name" value="Winged helix' DNA-binding domain"/>
    <property type="match status" value="1"/>
</dbReference>
<keyword evidence="2" id="KW-0238">DNA-binding</keyword>
<dbReference type="RefSeq" id="WP_379706621.1">
    <property type="nucleotide sequence ID" value="NZ_JBHSCZ010000001.1"/>
</dbReference>
<evidence type="ECO:0000256" key="2">
    <source>
        <dbReference type="ARBA" id="ARBA00023125"/>
    </source>
</evidence>
<evidence type="ECO:0000313" key="5">
    <source>
        <dbReference type="EMBL" id="MFC4261728.1"/>
    </source>
</evidence>
<dbReference type="InterPro" id="IPR011991">
    <property type="entry name" value="ArsR-like_HTH"/>
</dbReference>
<proteinExistence type="predicted"/>
<keyword evidence="6" id="KW-1185">Reference proteome</keyword>
<dbReference type="PROSITE" id="PS50956">
    <property type="entry name" value="HTH_ASNC_2"/>
    <property type="match status" value="1"/>
</dbReference>
<keyword evidence="1" id="KW-0805">Transcription regulation</keyword>
<protein>
    <submittedName>
        <fullName evidence="5">Lrp/AsnC family transcriptional regulator</fullName>
    </submittedName>
</protein>
<comment type="caution">
    <text evidence="5">The sequence shown here is derived from an EMBL/GenBank/DDBJ whole genome shotgun (WGS) entry which is preliminary data.</text>
</comment>
<accession>A0ABV8QPV2</accession>
<dbReference type="Gene3D" id="3.30.70.920">
    <property type="match status" value="1"/>
</dbReference>
<dbReference type="Pfam" id="PF01037">
    <property type="entry name" value="AsnC_trans_reg"/>
    <property type="match status" value="1"/>
</dbReference>
<dbReference type="SMART" id="SM00344">
    <property type="entry name" value="HTH_ASNC"/>
    <property type="match status" value="1"/>
</dbReference>
<evidence type="ECO:0000259" key="4">
    <source>
        <dbReference type="PROSITE" id="PS50956"/>
    </source>
</evidence>
<dbReference type="CDD" id="cd00090">
    <property type="entry name" value="HTH_ARSR"/>
    <property type="match status" value="1"/>
</dbReference>
<evidence type="ECO:0000256" key="3">
    <source>
        <dbReference type="ARBA" id="ARBA00023163"/>
    </source>
</evidence>
<dbReference type="InterPro" id="IPR019887">
    <property type="entry name" value="Tscrpt_reg_AsnC/Lrp_C"/>
</dbReference>
<dbReference type="SUPFAM" id="SSF54909">
    <property type="entry name" value="Dimeric alpha+beta barrel"/>
    <property type="match status" value="1"/>
</dbReference>
<dbReference type="PRINTS" id="PR00033">
    <property type="entry name" value="HTHASNC"/>
</dbReference>
<evidence type="ECO:0000256" key="1">
    <source>
        <dbReference type="ARBA" id="ARBA00023015"/>
    </source>
</evidence>
<reference evidence="6" key="1">
    <citation type="journal article" date="2019" name="Int. J. Syst. Evol. Microbiol.">
        <title>The Global Catalogue of Microorganisms (GCM) 10K type strain sequencing project: providing services to taxonomists for standard genome sequencing and annotation.</title>
        <authorList>
            <consortium name="The Broad Institute Genomics Platform"/>
            <consortium name="The Broad Institute Genome Sequencing Center for Infectious Disease"/>
            <person name="Wu L."/>
            <person name="Ma J."/>
        </authorList>
    </citation>
    <scope>NUCLEOTIDE SEQUENCE [LARGE SCALE GENOMIC DNA]</scope>
    <source>
        <strain evidence="6">CECT 8289</strain>
    </source>
</reference>
<gene>
    <name evidence="5" type="ORF">ACFOWM_02460</name>
</gene>
<dbReference type="PANTHER" id="PTHR30154">
    <property type="entry name" value="LEUCINE-RESPONSIVE REGULATORY PROTEIN"/>
    <property type="match status" value="1"/>
</dbReference>
<sequence length="168" mass="19083">MPKSSLKEQMPSTAFLQDEKDIAILALLQANARITVKEIAEKIHLSTSPVHDRIKRMEANGVIKQYATLVDHNKVNKGLMVICYVSLKAHSKNAGVKFINTINELNEVIECYSISGEFDFMLKVMAANMEDYYNFHVNKLSQIENIGHVQSVFVMGIIKQTHQLVYDR</sequence>
<dbReference type="Gene3D" id="1.10.10.10">
    <property type="entry name" value="Winged helix-like DNA-binding domain superfamily/Winged helix DNA-binding domain"/>
    <property type="match status" value="1"/>
</dbReference>
<dbReference type="PANTHER" id="PTHR30154:SF34">
    <property type="entry name" value="TRANSCRIPTIONAL REGULATOR AZLB"/>
    <property type="match status" value="1"/>
</dbReference>
<organism evidence="5 6">
    <name type="scientific">Ferruginibacter yonginensis</name>
    <dbReference type="NCBI Taxonomy" id="1310416"/>
    <lineage>
        <taxon>Bacteria</taxon>
        <taxon>Pseudomonadati</taxon>
        <taxon>Bacteroidota</taxon>
        <taxon>Chitinophagia</taxon>
        <taxon>Chitinophagales</taxon>
        <taxon>Chitinophagaceae</taxon>
        <taxon>Ferruginibacter</taxon>
    </lineage>
</organism>
<evidence type="ECO:0000313" key="6">
    <source>
        <dbReference type="Proteomes" id="UP001595907"/>
    </source>
</evidence>
<dbReference type="Pfam" id="PF13412">
    <property type="entry name" value="HTH_24"/>
    <property type="match status" value="1"/>
</dbReference>
<dbReference type="InterPro" id="IPR011008">
    <property type="entry name" value="Dimeric_a/b-barrel"/>
</dbReference>
<dbReference type="InterPro" id="IPR036388">
    <property type="entry name" value="WH-like_DNA-bd_sf"/>
</dbReference>
<dbReference type="EMBL" id="JBHSCZ010000001">
    <property type="protein sequence ID" value="MFC4261728.1"/>
    <property type="molecule type" value="Genomic_DNA"/>
</dbReference>
<keyword evidence="3" id="KW-0804">Transcription</keyword>
<name>A0ABV8QPV2_9BACT</name>
<dbReference type="InterPro" id="IPR036390">
    <property type="entry name" value="WH_DNA-bd_sf"/>
</dbReference>
<feature type="domain" description="HTH asnC-type" evidence="4">
    <location>
        <begin position="18"/>
        <end position="80"/>
    </location>
</feature>
<dbReference type="InterPro" id="IPR019888">
    <property type="entry name" value="Tscrpt_reg_AsnC-like"/>
</dbReference>